<reference evidence="1 2" key="1">
    <citation type="submission" date="2019-07" db="EMBL/GenBank/DDBJ databases">
        <authorList>
            <person name="Mohale T."/>
        </authorList>
    </citation>
    <scope>NUCLEOTIDE SEQUENCE [LARGE SCALE GENOMIC DNA]</scope>
    <source>
        <strain evidence="1 2">NTPn 126</strain>
    </source>
</reference>
<gene>
    <name evidence="1" type="ORF">AZJ70_09765</name>
</gene>
<dbReference type="AlphaFoldDB" id="A0A559A055"/>
<dbReference type="Proteomes" id="UP000320896">
    <property type="component" value="Unassembled WGS sequence"/>
</dbReference>
<name>A0A559A055_STREE</name>
<dbReference type="InterPro" id="IPR036412">
    <property type="entry name" value="HAD-like_sf"/>
</dbReference>
<evidence type="ECO:0000313" key="2">
    <source>
        <dbReference type="Proteomes" id="UP000320896"/>
    </source>
</evidence>
<dbReference type="InterPro" id="IPR023214">
    <property type="entry name" value="HAD_sf"/>
</dbReference>
<proteinExistence type="predicted"/>
<dbReference type="Pfam" id="PF08282">
    <property type="entry name" value="Hydrolase_3"/>
    <property type="match status" value="1"/>
</dbReference>
<dbReference type="EMBL" id="VMWH01000141">
    <property type="protein sequence ID" value="TVW83026.1"/>
    <property type="molecule type" value="Genomic_DNA"/>
</dbReference>
<organism evidence="1 2">
    <name type="scientific">Streptococcus pneumoniae</name>
    <dbReference type="NCBI Taxonomy" id="1313"/>
    <lineage>
        <taxon>Bacteria</taxon>
        <taxon>Bacillati</taxon>
        <taxon>Bacillota</taxon>
        <taxon>Bacilli</taxon>
        <taxon>Lactobacillales</taxon>
        <taxon>Streptococcaceae</taxon>
        <taxon>Streptococcus</taxon>
    </lineage>
</organism>
<comment type="caution">
    <text evidence="1">The sequence shown here is derived from an EMBL/GenBank/DDBJ whole genome shotgun (WGS) entry which is preliminary data.</text>
</comment>
<dbReference type="SUPFAM" id="SSF56784">
    <property type="entry name" value="HAD-like"/>
    <property type="match status" value="1"/>
</dbReference>
<feature type="non-terminal residue" evidence="1">
    <location>
        <position position="1"/>
    </location>
</feature>
<dbReference type="Gene3D" id="3.40.50.1000">
    <property type="entry name" value="HAD superfamily/HAD-like"/>
    <property type="match status" value="1"/>
</dbReference>
<evidence type="ECO:0000313" key="1">
    <source>
        <dbReference type="EMBL" id="TVW83026.1"/>
    </source>
</evidence>
<sequence length="33" mass="3757">MENGNPEIKKNAKYITKTKDESGVAHAIRTWIL</sequence>
<protein>
    <submittedName>
        <fullName evidence="1">Sugar-phosphatase</fullName>
    </submittedName>
</protein>
<accession>A0A559A055</accession>